<dbReference type="Proteomes" id="UP000054321">
    <property type="component" value="Unassembled WGS sequence"/>
</dbReference>
<accession>A0A0C3E390</accession>
<feature type="domain" description="F-box" evidence="1">
    <location>
        <begin position="6"/>
        <end position="51"/>
    </location>
</feature>
<dbReference type="InParanoid" id="A0A0C3E390"/>
<dbReference type="Gene3D" id="1.20.1280.50">
    <property type="match status" value="1"/>
</dbReference>
<dbReference type="HOGENOM" id="CLU_047750_0_0_1"/>
<evidence type="ECO:0000259" key="1">
    <source>
        <dbReference type="PROSITE" id="PS50181"/>
    </source>
</evidence>
<organism evidence="2 3">
    <name type="scientific">Oidiodendron maius (strain Zn)</name>
    <dbReference type="NCBI Taxonomy" id="913774"/>
    <lineage>
        <taxon>Eukaryota</taxon>
        <taxon>Fungi</taxon>
        <taxon>Dikarya</taxon>
        <taxon>Ascomycota</taxon>
        <taxon>Pezizomycotina</taxon>
        <taxon>Leotiomycetes</taxon>
        <taxon>Leotiomycetes incertae sedis</taxon>
        <taxon>Myxotrichaceae</taxon>
        <taxon>Oidiodendron</taxon>
    </lineage>
</organism>
<sequence>MPPSSSTVLLNLPPEIFLSIFQSLLLPDLHAVCLACRTLRSLAEPSLYSRIHWTWVDTRPPPIILLLRSILSRPQLAAHIRALVLDGDNFGRTRDGGEPPTVPVTTAELDEPSAFIKKINVPYEDLWIQEMQRRKMDAFLALLLSQLSNLRYLHLDCNFAKESRIVGMVLRSALCEPVDRGLSTFQHLRDISFSIRSGLFRKDEVYTMADVLPFFYLSTLRSISASIGNPVTFAWPAQHAPTCSALTSLDLTSIRESHLRHILSCTTGLKKLRWEWFYREDLRDRFLSPIIDLDRIAEAISPVRRTLTELTITAWCAMIRVQGPLLTIKGSMAAIVNFESLKRVEVPQPFLMGFSPFTGYPLDHIIPRNIESLIITDDLTANKGNELHDFTVFTKNSVLARELEGDNSSPWQPFSFIEDY</sequence>
<dbReference type="OrthoDB" id="4191831at2759"/>
<reference evidence="2 3" key="1">
    <citation type="submission" date="2014-04" db="EMBL/GenBank/DDBJ databases">
        <authorList>
            <consortium name="DOE Joint Genome Institute"/>
            <person name="Kuo A."/>
            <person name="Martino E."/>
            <person name="Perotto S."/>
            <person name="Kohler A."/>
            <person name="Nagy L.G."/>
            <person name="Floudas D."/>
            <person name="Copeland A."/>
            <person name="Barry K.W."/>
            <person name="Cichocki N."/>
            <person name="Veneault-Fourrey C."/>
            <person name="LaButti K."/>
            <person name="Lindquist E.A."/>
            <person name="Lipzen A."/>
            <person name="Lundell T."/>
            <person name="Morin E."/>
            <person name="Murat C."/>
            <person name="Sun H."/>
            <person name="Tunlid A."/>
            <person name="Henrissat B."/>
            <person name="Grigoriev I.V."/>
            <person name="Hibbett D.S."/>
            <person name="Martin F."/>
            <person name="Nordberg H.P."/>
            <person name="Cantor M.N."/>
            <person name="Hua S.X."/>
        </authorList>
    </citation>
    <scope>NUCLEOTIDE SEQUENCE [LARGE SCALE GENOMIC DNA]</scope>
    <source>
        <strain evidence="2 3">Zn</strain>
    </source>
</reference>
<evidence type="ECO:0000313" key="2">
    <source>
        <dbReference type="EMBL" id="KIN08818.1"/>
    </source>
</evidence>
<dbReference type="CDD" id="cd09917">
    <property type="entry name" value="F-box_SF"/>
    <property type="match status" value="1"/>
</dbReference>
<dbReference type="Gene3D" id="3.80.10.10">
    <property type="entry name" value="Ribonuclease Inhibitor"/>
    <property type="match status" value="1"/>
</dbReference>
<keyword evidence="3" id="KW-1185">Reference proteome</keyword>
<reference evidence="3" key="2">
    <citation type="submission" date="2015-01" db="EMBL/GenBank/DDBJ databases">
        <title>Evolutionary Origins and Diversification of the Mycorrhizal Mutualists.</title>
        <authorList>
            <consortium name="DOE Joint Genome Institute"/>
            <consortium name="Mycorrhizal Genomics Consortium"/>
            <person name="Kohler A."/>
            <person name="Kuo A."/>
            <person name="Nagy L.G."/>
            <person name="Floudas D."/>
            <person name="Copeland A."/>
            <person name="Barry K.W."/>
            <person name="Cichocki N."/>
            <person name="Veneault-Fourrey C."/>
            <person name="LaButti K."/>
            <person name="Lindquist E.A."/>
            <person name="Lipzen A."/>
            <person name="Lundell T."/>
            <person name="Morin E."/>
            <person name="Murat C."/>
            <person name="Riley R."/>
            <person name="Ohm R."/>
            <person name="Sun H."/>
            <person name="Tunlid A."/>
            <person name="Henrissat B."/>
            <person name="Grigoriev I.V."/>
            <person name="Hibbett D.S."/>
            <person name="Martin F."/>
        </authorList>
    </citation>
    <scope>NUCLEOTIDE SEQUENCE [LARGE SCALE GENOMIC DNA]</scope>
    <source>
        <strain evidence="3">Zn</strain>
    </source>
</reference>
<dbReference type="AlphaFoldDB" id="A0A0C3E390"/>
<dbReference type="Pfam" id="PF12937">
    <property type="entry name" value="F-box-like"/>
    <property type="match status" value="1"/>
</dbReference>
<gene>
    <name evidence="2" type="ORF">OIDMADRAFT_141097</name>
</gene>
<dbReference type="InterPro" id="IPR001810">
    <property type="entry name" value="F-box_dom"/>
</dbReference>
<dbReference type="InterPro" id="IPR032675">
    <property type="entry name" value="LRR_dom_sf"/>
</dbReference>
<protein>
    <recommendedName>
        <fullName evidence="1">F-box domain-containing protein</fullName>
    </recommendedName>
</protein>
<proteinExistence type="predicted"/>
<dbReference type="SUPFAM" id="SSF81383">
    <property type="entry name" value="F-box domain"/>
    <property type="match status" value="1"/>
</dbReference>
<dbReference type="InterPro" id="IPR036047">
    <property type="entry name" value="F-box-like_dom_sf"/>
</dbReference>
<dbReference type="EMBL" id="KN832870">
    <property type="protein sequence ID" value="KIN08818.1"/>
    <property type="molecule type" value="Genomic_DNA"/>
</dbReference>
<name>A0A0C3E390_OIDMZ</name>
<evidence type="ECO:0000313" key="3">
    <source>
        <dbReference type="Proteomes" id="UP000054321"/>
    </source>
</evidence>
<dbReference type="SUPFAM" id="SSF52047">
    <property type="entry name" value="RNI-like"/>
    <property type="match status" value="1"/>
</dbReference>
<dbReference type="PROSITE" id="PS50181">
    <property type="entry name" value="FBOX"/>
    <property type="match status" value="1"/>
</dbReference>